<keyword evidence="1" id="KW-1133">Transmembrane helix</keyword>
<dbReference type="AlphaFoldDB" id="A0AA37WD92"/>
<keyword evidence="1" id="KW-0472">Membrane</keyword>
<dbReference type="InterPro" id="IPR009045">
    <property type="entry name" value="Zn_M74/Hedgehog-like"/>
</dbReference>
<reference evidence="2" key="1">
    <citation type="journal article" date="2014" name="Int. J. Syst. Evol. Microbiol.">
        <title>Complete genome sequence of Corynebacterium casei LMG S-19264T (=DSM 44701T), isolated from a smear-ripened cheese.</title>
        <authorList>
            <consortium name="US DOE Joint Genome Institute (JGI-PGF)"/>
            <person name="Walter F."/>
            <person name="Albersmeier A."/>
            <person name="Kalinowski J."/>
            <person name="Ruckert C."/>
        </authorList>
    </citation>
    <scope>NUCLEOTIDE SEQUENCE</scope>
    <source>
        <strain evidence="2">NBRC 108769</strain>
    </source>
</reference>
<name>A0AA37WD92_9BACT</name>
<proteinExistence type="predicted"/>
<sequence>MLWAIGKPKTHFFFKFVSFVGIYLIVVLFVVPPLASIYGKVPMPNSKQGNLIPHNLLYPLLNRNYVTPQTLSILLKTADEVQLANENLKLVYLDSSFPFSKEMPLPPHISHSNGRKVDLCFAYKKDGQLTNKGSCFTGYGNFVGPKSGETDQIEICKSSGHQLYDASRYAGFFKKKDYVFDEVNTKLIIDKLLENQETSRIYIETHLKERLGIQSEKVRSAGCWAVRHDDHIHFQIGGRRR</sequence>
<keyword evidence="3" id="KW-1185">Reference proteome</keyword>
<protein>
    <submittedName>
        <fullName evidence="2">Uncharacterized protein</fullName>
    </submittedName>
</protein>
<gene>
    <name evidence="2" type="ORF">GCM10007940_03020</name>
</gene>
<evidence type="ECO:0000256" key="1">
    <source>
        <dbReference type="SAM" id="Phobius"/>
    </source>
</evidence>
<organism evidence="2 3">
    <name type="scientific">Portibacter lacus</name>
    <dbReference type="NCBI Taxonomy" id="1099794"/>
    <lineage>
        <taxon>Bacteria</taxon>
        <taxon>Pseudomonadati</taxon>
        <taxon>Bacteroidota</taxon>
        <taxon>Saprospiria</taxon>
        <taxon>Saprospirales</taxon>
        <taxon>Haliscomenobacteraceae</taxon>
        <taxon>Portibacter</taxon>
    </lineage>
</organism>
<evidence type="ECO:0000313" key="3">
    <source>
        <dbReference type="Proteomes" id="UP001156666"/>
    </source>
</evidence>
<evidence type="ECO:0000313" key="2">
    <source>
        <dbReference type="EMBL" id="GLR15687.1"/>
    </source>
</evidence>
<reference evidence="2" key="2">
    <citation type="submission" date="2023-01" db="EMBL/GenBank/DDBJ databases">
        <title>Draft genome sequence of Portibacter lacus strain NBRC 108769.</title>
        <authorList>
            <person name="Sun Q."/>
            <person name="Mori K."/>
        </authorList>
    </citation>
    <scope>NUCLEOTIDE SEQUENCE</scope>
    <source>
        <strain evidence="2">NBRC 108769</strain>
    </source>
</reference>
<dbReference type="Proteomes" id="UP001156666">
    <property type="component" value="Unassembled WGS sequence"/>
</dbReference>
<dbReference type="EMBL" id="BSOH01000001">
    <property type="protein sequence ID" value="GLR15687.1"/>
    <property type="molecule type" value="Genomic_DNA"/>
</dbReference>
<comment type="caution">
    <text evidence="2">The sequence shown here is derived from an EMBL/GenBank/DDBJ whole genome shotgun (WGS) entry which is preliminary data.</text>
</comment>
<keyword evidence="1" id="KW-0812">Transmembrane</keyword>
<accession>A0AA37WD92</accession>
<feature type="transmembrane region" description="Helical" evidence="1">
    <location>
        <begin position="12"/>
        <end position="35"/>
    </location>
</feature>
<dbReference type="Gene3D" id="3.30.1380.10">
    <property type="match status" value="1"/>
</dbReference>